<dbReference type="Ensembl" id="ENSPSNT00000011857.1">
    <property type="protein sequence ID" value="ENSPSNP00000010483.1"/>
    <property type="gene ID" value="ENSPSNG00000007742.1"/>
</dbReference>
<dbReference type="Proteomes" id="UP000694554">
    <property type="component" value="Chromosome 15"/>
</dbReference>
<reference evidence="4" key="2">
    <citation type="submission" date="2025-08" db="UniProtKB">
        <authorList>
            <consortium name="Ensembl"/>
        </authorList>
    </citation>
    <scope>IDENTIFICATION</scope>
</reference>
<accession>A0A8C9BL94</accession>
<dbReference type="InterPro" id="IPR043504">
    <property type="entry name" value="Peptidase_S1_PA_chymotrypsin"/>
</dbReference>
<reference evidence="4" key="3">
    <citation type="submission" date="2025-09" db="UniProtKB">
        <authorList>
            <consortium name="Ensembl"/>
        </authorList>
    </citation>
    <scope>IDENTIFICATION</scope>
</reference>
<evidence type="ECO:0000256" key="1">
    <source>
        <dbReference type="ARBA" id="ARBA00023157"/>
    </source>
</evidence>
<organism evidence="4 5">
    <name type="scientific">Phocoena sinus</name>
    <name type="common">Vaquita</name>
    <dbReference type="NCBI Taxonomy" id="42100"/>
    <lineage>
        <taxon>Eukaryota</taxon>
        <taxon>Metazoa</taxon>
        <taxon>Chordata</taxon>
        <taxon>Craniata</taxon>
        <taxon>Vertebrata</taxon>
        <taxon>Euteleostomi</taxon>
        <taxon>Mammalia</taxon>
        <taxon>Eutheria</taxon>
        <taxon>Laurasiatheria</taxon>
        <taxon>Artiodactyla</taxon>
        <taxon>Whippomorpha</taxon>
        <taxon>Cetacea</taxon>
        <taxon>Odontoceti</taxon>
        <taxon>Phocoenidae</taxon>
        <taxon>Phocoena</taxon>
    </lineage>
</organism>
<feature type="region of interest" description="Disordered" evidence="2">
    <location>
        <begin position="1"/>
        <end position="66"/>
    </location>
</feature>
<proteinExistence type="predicted"/>
<dbReference type="PROSITE" id="PS50240">
    <property type="entry name" value="TRYPSIN_DOM"/>
    <property type="match status" value="1"/>
</dbReference>
<reference evidence="4" key="1">
    <citation type="submission" date="2019-08" db="EMBL/GenBank/DDBJ databases">
        <title>Phocoena sinus (Vaquita) genome, mPhoSin1, primary haplotype.</title>
        <authorList>
            <person name="Morin P."/>
            <person name="Mountcastle J."/>
            <person name="Fungtammasan C."/>
            <person name="Rhie A."/>
            <person name="Rojas-Bracho L."/>
            <person name="Smith C.R."/>
            <person name="Taylor B.L."/>
            <person name="Gulland F.M.D."/>
            <person name="Musser W."/>
            <person name="Houck M."/>
            <person name="Haase B."/>
            <person name="Paez S."/>
            <person name="Howe K."/>
            <person name="Torrance J."/>
            <person name="Formenti G."/>
            <person name="Phillippy A."/>
            <person name="Ryder O."/>
            <person name="Jarvis E.D."/>
            <person name="Fedrigo O."/>
        </authorList>
    </citation>
    <scope>NUCLEOTIDE SEQUENCE [LARGE SCALE GENOMIC DNA]</scope>
</reference>
<dbReference type="CDD" id="cd00190">
    <property type="entry name" value="Tryp_SPc"/>
    <property type="match status" value="1"/>
</dbReference>
<dbReference type="PRINTS" id="PR00722">
    <property type="entry name" value="CHYMOTRYPSIN"/>
</dbReference>
<sequence>MPWPHPGSADHPGRRLLARGEPDPQAPNPVSDGARAQGEPGVPTGPSADVPPGEGVPGGQEGRPSLVVLSGTGVLWPPRAGPRAKAVSEPGSPASLVFPAGGREQRCPSPGSSTSQPWPWLWGKLGRPLLPPLTPMLGLSILHLPPPVDAAASGAPRVRIIGGMVSLREQGQHVCGGSLVSHRWVLTAAHFFSNSVNLQDLTIQLGESVLYTNPQDSVSTAVISIVRHPSFNGNVLQGSDVALVKLACPVPFSCTIRSVPLASPGSYFLLGTLCWVTGWGDLRQNASLPDPVPKGLAQPSSCTTTHLGARTPCSVDLSPTGLVCYSCFFQGDSGGSLVCQLQDKRWVQVAVVSSFRGCAEPSLPGVYARVSAYQPLIQHQVFLPGHLHRG</sequence>
<evidence type="ECO:0000256" key="2">
    <source>
        <dbReference type="SAM" id="MobiDB-lite"/>
    </source>
</evidence>
<evidence type="ECO:0000313" key="5">
    <source>
        <dbReference type="Proteomes" id="UP000694554"/>
    </source>
</evidence>
<dbReference type="InterPro" id="IPR001254">
    <property type="entry name" value="Trypsin_dom"/>
</dbReference>
<name>A0A8C9BL94_PHOSS</name>
<dbReference type="SUPFAM" id="SSF50494">
    <property type="entry name" value="Trypsin-like serine proteases"/>
    <property type="match status" value="1"/>
</dbReference>
<evidence type="ECO:0000313" key="4">
    <source>
        <dbReference type="Ensembl" id="ENSPSNP00000010483.1"/>
    </source>
</evidence>
<feature type="domain" description="Peptidase S1" evidence="3">
    <location>
        <begin position="99"/>
        <end position="382"/>
    </location>
</feature>
<dbReference type="GeneTree" id="ENSGT00940000163009"/>
<dbReference type="InterPro" id="IPR001314">
    <property type="entry name" value="Peptidase_S1A"/>
</dbReference>
<keyword evidence="1" id="KW-1015">Disulfide bond</keyword>
<feature type="region of interest" description="Disordered" evidence="2">
    <location>
        <begin position="79"/>
        <end position="116"/>
    </location>
</feature>
<dbReference type="GO" id="GO:0006508">
    <property type="term" value="P:proteolysis"/>
    <property type="evidence" value="ECO:0007669"/>
    <property type="project" value="InterPro"/>
</dbReference>
<protein>
    <recommendedName>
        <fullName evidence="3">Peptidase S1 domain-containing protein</fullName>
    </recommendedName>
</protein>
<dbReference type="Pfam" id="PF00089">
    <property type="entry name" value="Trypsin"/>
    <property type="match status" value="1"/>
</dbReference>
<dbReference type="InterPro" id="IPR009003">
    <property type="entry name" value="Peptidase_S1_PA"/>
</dbReference>
<evidence type="ECO:0000259" key="3">
    <source>
        <dbReference type="PROSITE" id="PS50240"/>
    </source>
</evidence>
<dbReference type="FunFam" id="2.40.10.10:FF:000068">
    <property type="entry name" value="transmembrane protease serine 2"/>
    <property type="match status" value="1"/>
</dbReference>
<dbReference type="AlphaFoldDB" id="A0A8C9BL94"/>
<dbReference type="GO" id="GO:0004252">
    <property type="term" value="F:serine-type endopeptidase activity"/>
    <property type="evidence" value="ECO:0007669"/>
    <property type="project" value="InterPro"/>
</dbReference>
<dbReference type="PANTHER" id="PTHR24253">
    <property type="entry name" value="TRANSMEMBRANE PROTEASE SERINE"/>
    <property type="match status" value="1"/>
</dbReference>
<dbReference type="SMART" id="SM00020">
    <property type="entry name" value="Tryp_SPc"/>
    <property type="match status" value="1"/>
</dbReference>
<dbReference type="Gene3D" id="2.40.10.10">
    <property type="entry name" value="Trypsin-like serine proteases"/>
    <property type="match status" value="1"/>
</dbReference>
<dbReference type="PANTHER" id="PTHR24253:SF176">
    <property type="entry name" value="CORIN, ISOFORM B"/>
    <property type="match status" value="1"/>
</dbReference>
<keyword evidence="5" id="KW-1185">Reference proteome</keyword>